<dbReference type="HAMAP" id="MF_00614">
    <property type="entry name" value="Fen"/>
    <property type="match status" value="1"/>
</dbReference>
<dbReference type="InterPro" id="IPR006084">
    <property type="entry name" value="XPG/Rad2"/>
</dbReference>
<evidence type="ECO:0000256" key="8">
    <source>
        <dbReference type="ARBA" id="ARBA00022842"/>
    </source>
</evidence>
<dbReference type="EMBL" id="FZMP01000020">
    <property type="protein sequence ID" value="SNQ59364.1"/>
    <property type="molecule type" value="Genomic_DNA"/>
</dbReference>
<feature type="binding site" evidence="12">
    <location>
        <position position="174"/>
    </location>
    <ligand>
        <name>Mg(2+)</name>
        <dbReference type="ChEBI" id="CHEBI:18420"/>
        <label>2</label>
    </ligand>
</feature>
<dbReference type="NCBIfam" id="TIGR03674">
    <property type="entry name" value="fen_arch"/>
    <property type="match status" value="1"/>
</dbReference>
<keyword evidence="8 12" id="KW-0460">Magnesium</keyword>
<dbReference type="OrthoDB" id="9593at2157"/>
<proteinExistence type="inferred from homology"/>
<dbReference type="SUPFAM" id="SSF47807">
    <property type="entry name" value="5' to 3' exonuclease, C-terminal subdomain"/>
    <property type="match status" value="1"/>
</dbReference>
<comment type="function">
    <text evidence="10">Structure-specific nuclease with 5'-flap endonuclease and 5'-3' exonuclease activities involved in DNA replication and repair. During DNA replication, cleaves the 5'-overhanging flap structure that is generated by displacement synthesis when DNA polymerase encounters the 5'-end of a downstream Okazaki fragment. Binds the unpaired 3'-DNA end and kinks the DNA to facilitate 5' cleavage specificity. Cleaves one nucleotide into the double-stranded DNA from the junction in flap DNA, leaving a nick for ligation. Also involved in the base excision repair (BER) pathway. Acts as a genome stabilization factor that prevents flaps from equilibrating into structures that lead to duplications and deletions. Also possesses 5'-3' exonuclease activity on nicked or gapped double-stranded DNA.</text>
</comment>
<comment type="function">
    <text evidence="12">Structure-specific nuclease with 5'-flap endonuclease and 5'-3' exonuclease activities involved in DNA replication and repair. During DNA replication, cleaves the 5'-overhanging flap structure that is generated by displacement synthesis when DNA polymerase encounters the 5'-end of a downstream Okazaki fragment. Binds the unpaired 3'-DNA end and kinks the DNA to facilitate 5' cleavage specificity. Cleaves one nucleotide into the double-stranded DNA from the junction in flap DNA, leaving a nick for ligation. Also involved in the base excision repair (BER) pathway. Acts as a genome stabilization factor that prevents flaps from equilibrating into structurs that lead to duplications and deletions. Also possesses 5'-3' exonuclease activity on nicked or gapped double-stranded DNA.</text>
</comment>
<dbReference type="Pfam" id="PF00867">
    <property type="entry name" value="XPG_I"/>
    <property type="match status" value="1"/>
</dbReference>
<dbReference type="GO" id="GO:0008409">
    <property type="term" value="F:5'-3' exonuclease activity"/>
    <property type="evidence" value="ECO:0007669"/>
    <property type="project" value="UniProtKB-UniRule"/>
</dbReference>
<dbReference type="PROSITE" id="PS00841">
    <property type="entry name" value="XPG_1"/>
    <property type="match status" value="1"/>
</dbReference>
<keyword evidence="5 12" id="KW-0227">DNA damage</keyword>
<evidence type="ECO:0000256" key="2">
    <source>
        <dbReference type="ARBA" id="ARBA00022722"/>
    </source>
</evidence>
<dbReference type="PRINTS" id="PR00853">
    <property type="entry name" value="XPGRADSUPER"/>
</dbReference>
<evidence type="ECO:0000259" key="13">
    <source>
        <dbReference type="SMART" id="SM00475"/>
    </source>
</evidence>
<accession>A0A284VJA5</accession>
<dbReference type="InterPro" id="IPR019973">
    <property type="entry name" value="Flap_endonuc_arc"/>
</dbReference>
<evidence type="ECO:0000256" key="11">
    <source>
        <dbReference type="ARBA" id="ARBA00065981"/>
    </source>
</evidence>
<dbReference type="RefSeq" id="WP_096203751.1">
    <property type="nucleotide sequence ID" value="NZ_FZMP01000020.1"/>
</dbReference>
<dbReference type="GO" id="GO:0003677">
    <property type="term" value="F:DNA binding"/>
    <property type="evidence" value="ECO:0007669"/>
    <property type="project" value="UniProtKB-UniRule"/>
</dbReference>
<dbReference type="PANTHER" id="PTHR11081">
    <property type="entry name" value="FLAP ENDONUCLEASE FAMILY MEMBER"/>
    <property type="match status" value="1"/>
</dbReference>
<name>A0A284VJA5_9EURY</name>
<dbReference type="PANTHER" id="PTHR11081:SF9">
    <property type="entry name" value="FLAP ENDONUCLEASE 1"/>
    <property type="match status" value="1"/>
</dbReference>
<feature type="domain" description="5'-3' exonuclease" evidence="13">
    <location>
        <begin position="21"/>
        <end position="291"/>
    </location>
</feature>
<organism evidence="16 17">
    <name type="scientific">Candidatus Methanoperedens nitratireducens</name>
    <dbReference type="NCBI Taxonomy" id="1392998"/>
    <lineage>
        <taxon>Archaea</taxon>
        <taxon>Methanobacteriati</taxon>
        <taxon>Methanobacteriota</taxon>
        <taxon>Stenosarchaea group</taxon>
        <taxon>Methanomicrobia</taxon>
        <taxon>Methanosarcinales</taxon>
        <taxon>ANME-2 cluster</taxon>
        <taxon>Candidatus Methanoperedentaceae</taxon>
        <taxon>Candidatus Methanoperedens</taxon>
    </lineage>
</organism>
<evidence type="ECO:0000256" key="7">
    <source>
        <dbReference type="ARBA" id="ARBA00022839"/>
    </source>
</evidence>
<evidence type="ECO:0000313" key="16">
    <source>
        <dbReference type="EMBL" id="SNQ59364.1"/>
    </source>
</evidence>
<feature type="domain" description="XPG N-terminal" evidence="15">
    <location>
        <begin position="1"/>
        <end position="101"/>
    </location>
</feature>
<evidence type="ECO:0000259" key="14">
    <source>
        <dbReference type="SMART" id="SM00484"/>
    </source>
</evidence>
<dbReference type="InterPro" id="IPR019974">
    <property type="entry name" value="XPG_CS"/>
</dbReference>
<evidence type="ECO:0000256" key="4">
    <source>
        <dbReference type="ARBA" id="ARBA00022759"/>
    </source>
</evidence>
<comment type="caution">
    <text evidence="12">Lacks conserved residue(s) required for the propagation of feature annotation.</text>
</comment>
<keyword evidence="3 12" id="KW-0479">Metal-binding</keyword>
<dbReference type="GO" id="GO:0000287">
    <property type="term" value="F:magnesium ion binding"/>
    <property type="evidence" value="ECO:0007669"/>
    <property type="project" value="UniProtKB-UniRule"/>
</dbReference>
<dbReference type="SUPFAM" id="SSF88723">
    <property type="entry name" value="PIN domain-like"/>
    <property type="match status" value="1"/>
</dbReference>
<dbReference type="InterPro" id="IPR008918">
    <property type="entry name" value="HhH2"/>
</dbReference>
<comment type="similarity">
    <text evidence="12">Belongs to the XPG/RAD2 endonuclease family. FEN1 subfamily.</text>
</comment>
<feature type="binding site" evidence="12">
    <location>
        <position position="172"/>
    </location>
    <ligand>
        <name>Mg(2+)</name>
        <dbReference type="ChEBI" id="CHEBI:18420"/>
        <label>2</label>
    </ligand>
</feature>
<keyword evidence="4 12" id="KW-0255">Endonuclease</keyword>
<dbReference type="STRING" id="1392998.ANME2D_03250"/>
<evidence type="ECO:0000259" key="15">
    <source>
        <dbReference type="SMART" id="SM00485"/>
    </source>
</evidence>
<keyword evidence="7 12" id="KW-0269">Exonuclease</keyword>
<keyword evidence="9 12" id="KW-0234">DNA repair</keyword>
<dbReference type="AlphaFoldDB" id="A0A284VJA5"/>
<evidence type="ECO:0000256" key="10">
    <source>
        <dbReference type="ARBA" id="ARBA00024702"/>
    </source>
</evidence>
<dbReference type="GO" id="GO:0006281">
    <property type="term" value="P:DNA repair"/>
    <property type="evidence" value="ECO:0007669"/>
    <property type="project" value="UniProtKB-UniRule"/>
</dbReference>
<evidence type="ECO:0000256" key="5">
    <source>
        <dbReference type="ARBA" id="ARBA00022763"/>
    </source>
</evidence>
<protein>
    <recommendedName>
        <fullName evidence="12">Flap endonuclease 1</fullName>
        <shortName evidence="12">FEN-1</shortName>
        <ecNumber evidence="12">3.1.-.-</ecNumber>
    </recommendedName>
    <alternativeName>
        <fullName evidence="12">Flap structure-specific endonuclease 1</fullName>
    </alternativeName>
</protein>
<dbReference type="Proteomes" id="UP000218615">
    <property type="component" value="Unassembled WGS sequence"/>
</dbReference>
<evidence type="ECO:0000313" key="17">
    <source>
        <dbReference type="Proteomes" id="UP000218615"/>
    </source>
</evidence>
<dbReference type="EC" id="3.1.-.-" evidence="12"/>
<gene>
    <name evidence="12 16" type="primary">fen</name>
    <name evidence="16" type="ORF">MNV_1160006</name>
</gene>
<dbReference type="SMART" id="SM00485">
    <property type="entry name" value="XPGN"/>
    <property type="match status" value="1"/>
</dbReference>
<dbReference type="Gene3D" id="3.40.50.1010">
    <property type="entry name" value="5'-nuclease"/>
    <property type="match status" value="1"/>
</dbReference>
<dbReference type="CDD" id="cd09903">
    <property type="entry name" value="H3TH_FEN1-Arc"/>
    <property type="match status" value="1"/>
</dbReference>
<evidence type="ECO:0000256" key="12">
    <source>
        <dbReference type="HAMAP-Rule" id="MF_00614"/>
    </source>
</evidence>
<dbReference type="InterPro" id="IPR023426">
    <property type="entry name" value="Flap_endonuc"/>
</dbReference>
<dbReference type="GO" id="GO:0043137">
    <property type="term" value="P:DNA replication, removal of RNA primer"/>
    <property type="evidence" value="ECO:0007669"/>
    <property type="project" value="UniProtKB-UniRule"/>
</dbReference>
<dbReference type="GO" id="GO:0017108">
    <property type="term" value="F:5'-flap endonuclease activity"/>
    <property type="evidence" value="ECO:0007669"/>
    <property type="project" value="UniProtKB-UniRule"/>
</dbReference>
<dbReference type="InterPro" id="IPR006085">
    <property type="entry name" value="XPG_DNA_repair_N"/>
</dbReference>
<comment type="subunit">
    <text evidence="11 12">Interacts with PCNA. PCNA stimulates the nuclease activity without altering cleavage specificity.</text>
</comment>
<dbReference type="InterPro" id="IPR006086">
    <property type="entry name" value="XPG-I_dom"/>
</dbReference>
<feature type="domain" description="XPG-I" evidence="14">
    <location>
        <begin position="139"/>
        <end position="220"/>
    </location>
</feature>
<keyword evidence="2 12" id="KW-0540">Nuclease</keyword>
<feature type="binding site" evidence="12">
    <location>
        <position position="235"/>
    </location>
    <ligand>
        <name>Mg(2+)</name>
        <dbReference type="ChEBI" id="CHEBI:18420"/>
        <label>2</label>
    </ligand>
</feature>
<dbReference type="InterPro" id="IPR002421">
    <property type="entry name" value="5-3_exonuclease"/>
</dbReference>
<evidence type="ECO:0000256" key="1">
    <source>
        <dbReference type="ARBA" id="ARBA00022705"/>
    </source>
</evidence>
<dbReference type="InterPro" id="IPR029060">
    <property type="entry name" value="PIN-like_dom_sf"/>
</dbReference>
<dbReference type="SMART" id="SM00475">
    <property type="entry name" value="53EXOc"/>
    <property type="match status" value="1"/>
</dbReference>
<evidence type="ECO:0000256" key="6">
    <source>
        <dbReference type="ARBA" id="ARBA00022801"/>
    </source>
</evidence>
<evidence type="ECO:0000256" key="3">
    <source>
        <dbReference type="ARBA" id="ARBA00022723"/>
    </source>
</evidence>
<dbReference type="FunFam" id="3.40.50.1010:FF:000016">
    <property type="entry name" value="Flap endonuclease 1"/>
    <property type="match status" value="1"/>
</dbReference>
<keyword evidence="6 12" id="KW-0378">Hydrolase</keyword>
<feature type="binding site" evidence="12">
    <location>
        <position position="27"/>
    </location>
    <ligand>
        <name>Mg(2+)</name>
        <dbReference type="ChEBI" id="CHEBI:18420"/>
        <label>1</label>
    </ligand>
</feature>
<dbReference type="SMART" id="SM00484">
    <property type="entry name" value="XPGI"/>
    <property type="match status" value="1"/>
</dbReference>
<dbReference type="Gene3D" id="1.10.150.20">
    <property type="entry name" value="5' to 3' exonuclease, C-terminal subdomain"/>
    <property type="match status" value="1"/>
</dbReference>
<feature type="binding site" evidence="12">
    <location>
        <position position="80"/>
    </location>
    <ligand>
        <name>Mg(2+)</name>
        <dbReference type="ChEBI" id="CHEBI:18420"/>
        <label>1</label>
    </ligand>
</feature>
<keyword evidence="17" id="KW-1185">Reference proteome</keyword>
<comment type="cofactor">
    <cofactor evidence="12">
        <name>Mg(2+)</name>
        <dbReference type="ChEBI" id="CHEBI:18420"/>
    </cofactor>
    <text evidence="12">Binds 2 magnesium ions per subunit. They probably participate in the reaction catalyzed by the enzyme. May bind an additional third magnesium ion after substrate binding.</text>
</comment>
<dbReference type="InterPro" id="IPR036279">
    <property type="entry name" value="5-3_exonuclease_C_sf"/>
</dbReference>
<keyword evidence="1 12" id="KW-0235">DNA replication</keyword>
<feature type="binding site" evidence="12">
    <location>
        <position position="151"/>
    </location>
    <ligand>
        <name>Mg(2+)</name>
        <dbReference type="ChEBI" id="CHEBI:18420"/>
        <label>1</label>
    </ligand>
</feature>
<evidence type="ECO:0000256" key="9">
    <source>
        <dbReference type="ARBA" id="ARBA00023204"/>
    </source>
</evidence>
<dbReference type="Pfam" id="PF00752">
    <property type="entry name" value="XPG_N"/>
    <property type="match status" value="1"/>
</dbReference>
<dbReference type="CDD" id="cd09867">
    <property type="entry name" value="PIN_FEN1"/>
    <property type="match status" value="1"/>
</dbReference>
<feature type="binding site" evidence="12">
    <location>
        <position position="153"/>
    </location>
    <ligand>
        <name>Mg(2+)</name>
        <dbReference type="ChEBI" id="CHEBI:18420"/>
        <label>1</label>
    </ligand>
</feature>
<sequence>MGVDLGDLFERKEIELSELKGKVIAIDAYNTLYQFLSIIRQRDGTPLIDSHGEITSHLSGFLYRTTNLVEEGIKPIFVFDGTPPEFKNAILEERKSIRAEAMLKWEEEKAVGGEEALKYAQASSHIRGNMIEDAKKLLELMGFPVIQAPSEGEAQAAFIARNGDAYAVGSQDFDALLFGAPVVVRNLAATGKRKLPGKGIYVDVKCEVIELESGLRKLEITREQLVDIALLVGTDYNPGIKGIGPKKALKLIKKHGSIEGALGETGTDISHMAEIRELFLVPDVTPDYEIKWKKPASSAVIEFLCKEHDFSEARVSKAVERLVEASEEGQQTLDKWF</sequence>
<feature type="region of interest" description="N-domain" evidence="12">
    <location>
        <begin position="1"/>
        <end position="98"/>
    </location>
</feature>
<reference evidence="17" key="1">
    <citation type="submission" date="2017-06" db="EMBL/GenBank/DDBJ databases">
        <authorList>
            <person name="Cremers G."/>
        </authorList>
    </citation>
    <scope>NUCLEOTIDE SEQUENCE [LARGE SCALE GENOMIC DNA]</scope>
</reference>
<dbReference type="SMART" id="SM00279">
    <property type="entry name" value="HhH2"/>
    <property type="match status" value="1"/>
</dbReference>